<dbReference type="GeneTree" id="ENSGT00390000011708"/>
<feature type="binding site" evidence="14">
    <location>
        <position position="41"/>
    </location>
    <ligand>
        <name>S-adenosyl-L-methionine</name>
        <dbReference type="ChEBI" id="CHEBI:59789"/>
    </ligand>
</feature>
<evidence type="ECO:0000256" key="1">
    <source>
        <dbReference type="ARBA" id="ARBA00007996"/>
    </source>
</evidence>
<keyword evidence="3" id="KW-0489">Methyltransferase</keyword>
<evidence type="ECO:0000256" key="9">
    <source>
        <dbReference type="ARBA" id="ARBA00041841"/>
    </source>
</evidence>
<evidence type="ECO:0000256" key="11">
    <source>
        <dbReference type="ARBA" id="ARBA00048197"/>
    </source>
</evidence>
<comment type="similarity">
    <text evidence="1">Belongs to the class I-like SAM-binding methyltransferase superfamily. NNMT/PNMT/TEMT family.</text>
</comment>
<feature type="region of interest" description="Disordered" evidence="15">
    <location>
        <begin position="1"/>
        <end position="20"/>
    </location>
</feature>
<comment type="catalytic activity">
    <reaction evidence="13">
        <text>(R)-normetanephrine + S-adenosyl-L-methionine = (R)-metanephrine + S-adenosyl-L-homocysteine + H(+)</text>
        <dbReference type="Rhea" id="RHEA:70683"/>
        <dbReference type="ChEBI" id="CHEBI:15378"/>
        <dbReference type="ChEBI" id="CHEBI:57856"/>
        <dbReference type="ChEBI" id="CHEBI:59789"/>
        <dbReference type="ChEBI" id="CHEBI:189645"/>
        <dbReference type="ChEBI" id="CHEBI:189646"/>
    </reaction>
    <physiologicalReaction direction="left-to-right" evidence="13">
        <dbReference type="Rhea" id="RHEA:70684"/>
    </physiologicalReaction>
</comment>
<evidence type="ECO:0000256" key="8">
    <source>
        <dbReference type="ARBA" id="ARBA00040076"/>
    </source>
</evidence>
<dbReference type="SUPFAM" id="SSF53335">
    <property type="entry name" value="S-adenosyl-L-methionine-dependent methyltransferases"/>
    <property type="match status" value="1"/>
</dbReference>
<evidence type="ECO:0000256" key="5">
    <source>
        <dbReference type="ARBA" id="ARBA00022691"/>
    </source>
</evidence>
<dbReference type="Ensembl" id="ENSECRT00000023821.1">
    <property type="protein sequence ID" value="ENSECRP00000023318.1"/>
    <property type="gene ID" value="ENSECRG00000015719.1"/>
</dbReference>
<evidence type="ECO:0000256" key="14">
    <source>
        <dbReference type="PIRSR" id="PIRSR000384-1"/>
    </source>
</evidence>
<dbReference type="InterPro" id="IPR053384">
    <property type="entry name" value="SAM-dep_methyltransferase"/>
</dbReference>
<keyword evidence="4" id="KW-0808">Transferase</keyword>
<proteinExistence type="inferred from homology"/>
<evidence type="ECO:0000256" key="7">
    <source>
        <dbReference type="ARBA" id="ARBA00039028"/>
    </source>
</evidence>
<dbReference type="InterPro" id="IPR000940">
    <property type="entry name" value="NNMT_TEMT_trans"/>
</dbReference>
<dbReference type="AlphaFoldDB" id="A0A8C4SY55"/>
<feature type="binding site" evidence="14">
    <location>
        <position position="46"/>
    </location>
    <ligand>
        <name>S-adenosyl-L-methionine</name>
        <dbReference type="ChEBI" id="CHEBI:59789"/>
    </ligand>
</feature>
<evidence type="ECO:0000256" key="12">
    <source>
        <dbReference type="ARBA" id="ARBA00048901"/>
    </source>
</evidence>
<comment type="pathway">
    <text evidence="6">Catecholamine biosynthesis; (R)-adrenaline biosynthesis; (R)-adrenaline from (R)-noradrenaline: step 1/1.</text>
</comment>
<dbReference type="PANTHER" id="PTHR10867:SF18">
    <property type="entry name" value="PHENYLETHANOLAMINE N-METHYLTRANSFERASE"/>
    <property type="match status" value="1"/>
</dbReference>
<comment type="catalytic activity">
    <reaction evidence="11">
        <text>(R)-noradrenaline + S-adenosyl-L-methionine = (R)-adrenaline + S-adenosyl-L-homocysteine + H(+)</text>
        <dbReference type="Rhea" id="RHEA:25269"/>
        <dbReference type="ChEBI" id="CHEBI:15378"/>
        <dbReference type="ChEBI" id="CHEBI:57856"/>
        <dbReference type="ChEBI" id="CHEBI:59789"/>
        <dbReference type="ChEBI" id="CHEBI:71406"/>
        <dbReference type="ChEBI" id="CHEBI:72587"/>
        <dbReference type="EC" id="2.1.1.28"/>
    </reaction>
    <physiologicalReaction direction="left-to-right" evidence="11">
        <dbReference type="Rhea" id="RHEA:25270"/>
    </physiologicalReaction>
</comment>
<dbReference type="GO" id="GO:0032259">
    <property type="term" value="P:methylation"/>
    <property type="evidence" value="ECO:0007669"/>
    <property type="project" value="UniProtKB-KW"/>
</dbReference>
<comment type="catalytic activity">
    <reaction evidence="10">
        <text>(R)-octopamine + S-adenosyl-L-methionine = (R)-synephrine + S-adenosyl-L-homocysteine + H(+)</text>
        <dbReference type="Rhea" id="RHEA:70519"/>
        <dbReference type="ChEBI" id="CHEBI:15378"/>
        <dbReference type="ChEBI" id="CHEBI:57856"/>
        <dbReference type="ChEBI" id="CHEBI:59789"/>
        <dbReference type="ChEBI" id="CHEBI:63694"/>
        <dbReference type="ChEBI" id="CHEBI:141486"/>
    </reaction>
    <physiologicalReaction direction="left-to-right" evidence="10">
        <dbReference type="Rhea" id="RHEA:70520"/>
    </physiologicalReaction>
</comment>
<evidence type="ECO:0000313" key="16">
    <source>
        <dbReference type="Ensembl" id="ENSECRP00000023318.1"/>
    </source>
</evidence>
<dbReference type="PIRSF" id="PIRSF000384">
    <property type="entry name" value="PNMTase"/>
    <property type="match status" value="1"/>
</dbReference>
<feature type="binding site" evidence="14">
    <location>
        <position position="93"/>
    </location>
    <ligand>
        <name>S-adenosyl-L-methionine</name>
        <dbReference type="ChEBI" id="CHEBI:59789"/>
    </ligand>
</feature>
<dbReference type="NCBIfam" id="NF041360">
    <property type="entry name" value="GntF_guanitoxin"/>
    <property type="match status" value="1"/>
</dbReference>
<dbReference type="Proteomes" id="UP000694620">
    <property type="component" value="Chromosome 14"/>
</dbReference>
<dbReference type="PROSITE" id="PS01100">
    <property type="entry name" value="NNMT_PNMT_TEMT"/>
    <property type="match status" value="1"/>
</dbReference>
<reference evidence="16" key="2">
    <citation type="submission" date="2025-08" db="UniProtKB">
        <authorList>
            <consortium name="Ensembl"/>
        </authorList>
    </citation>
    <scope>IDENTIFICATION</scope>
</reference>
<evidence type="ECO:0000256" key="6">
    <source>
        <dbReference type="ARBA" id="ARBA00037894"/>
    </source>
</evidence>
<sequence length="288" mass="32397">LKGGKAQSSGRGDVPEMERADKEVSVAAMKEYYKQFDPRSYLRYNYIPPRADFTRTDSIVPWKLSCLHLIVFHAIGDVHGRTLIDIGSGPTIYQLLSACEHFSNIIMTDFLEVNRQEIRRWLHGEPDTFDWTAFLQHACELEGKGCSWPEKAKRLRTAIHDVIPIDVHSPNPLHPYSLPELADCLVSSFCLEAVSPDRTSFQKALTNLGTLLKPNGHFLMIGALDESYYQVADGVHIPVVPVDQEFVSATLKSCGYEICTFQCYTLPQDMKVGVDDVAGIFFVKAKKK</sequence>
<dbReference type="PROSITE" id="PS51681">
    <property type="entry name" value="SAM_MT_NNMT_PNMT_TEMT"/>
    <property type="match status" value="1"/>
</dbReference>
<dbReference type="FunFam" id="3.40.50.150:FF:000065">
    <property type="entry name" value="Phenylethanolamine N-methyltransferase"/>
    <property type="match status" value="1"/>
</dbReference>
<evidence type="ECO:0000256" key="13">
    <source>
        <dbReference type="ARBA" id="ARBA00048910"/>
    </source>
</evidence>
<keyword evidence="2" id="KW-0127">Catecholamine biosynthesis</keyword>
<dbReference type="InterPro" id="IPR025820">
    <property type="entry name" value="NNMT/PNMT/TEMT_CS"/>
</dbReference>
<keyword evidence="5 14" id="KW-0949">S-adenosyl-L-methionine</keyword>
<feature type="binding site" evidence="14">
    <location>
        <position position="109"/>
    </location>
    <ligand>
        <name>S-adenosyl-L-methionine</name>
        <dbReference type="ChEBI" id="CHEBI:59789"/>
    </ligand>
</feature>
<evidence type="ECO:0000256" key="2">
    <source>
        <dbReference type="ARBA" id="ARBA00022584"/>
    </source>
</evidence>
<feature type="compositionally biased region" description="Polar residues" evidence="15">
    <location>
        <begin position="1"/>
        <end position="10"/>
    </location>
</feature>
<dbReference type="PANTHER" id="PTHR10867">
    <property type="entry name" value="NNMT/PNMT/TEMT FAMILY MEMBER"/>
    <property type="match status" value="1"/>
</dbReference>
<reference evidence="16" key="1">
    <citation type="submission" date="2021-06" db="EMBL/GenBank/DDBJ databases">
        <authorList>
            <consortium name="Wellcome Sanger Institute Data Sharing"/>
        </authorList>
    </citation>
    <scope>NUCLEOTIDE SEQUENCE [LARGE SCALE GENOMIC DNA]</scope>
</reference>
<protein>
    <recommendedName>
        <fullName evidence="8">Phenylethanolamine N-methyltransferase</fullName>
        <ecNumber evidence="7">2.1.1.28</ecNumber>
    </recommendedName>
    <alternativeName>
        <fullName evidence="9">Noradrenaline N-methyltransferase</fullName>
    </alternativeName>
</protein>
<reference evidence="16" key="3">
    <citation type="submission" date="2025-09" db="UniProtKB">
        <authorList>
            <consortium name="Ensembl"/>
        </authorList>
    </citation>
    <scope>IDENTIFICATION</scope>
</reference>
<evidence type="ECO:0000256" key="3">
    <source>
        <dbReference type="ARBA" id="ARBA00022603"/>
    </source>
</evidence>
<feature type="binding site" evidence="14">
    <location>
        <position position="114"/>
    </location>
    <ligand>
        <name>S-adenosyl-L-methionine</name>
        <dbReference type="ChEBI" id="CHEBI:59789"/>
    </ligand>
</feature>
<organism evidence="16 17">
    <name type="scientific">Erpetoichthys calabaricus</name>
    <name type="common">Rope fish</name>
    <name type="synonym">Calamoichthys calabaricus</name>
    <dbReference type="NCBI Taxonomy" id="27687"/>
    <lineage>
        <taxon>Eukaryota</taxon>
        <taxon>Metazoa</taxon>
        <taxon>Chordata</taxon>
        <taxon>Craniata</taxon>
        <taxon>Vertebrata</taxon>
        <taxon>Euteleostomi</taxon>
        <taxon>Actinopterygii</taxon>
        <taxon>Polypteriformes</taxon>
        <taxon>Polypteridae</taxon>
        <taxon>Erpetoichthys</taxon>
    </lineage>
</organism>
<evidence type="ECO:0000256" key="4">
    <source>
        <dbReference type="ARBA" id="ARBA00022679"/>
    </source>
</evidence>
<dbReference type="Gene3D" id="3.40.50.150">
    <property type="entry name" value="Vaccinia Virus protein VP39"/>
    <property type="match status" value="1"/>
</dbReference>
<dbReference type="GO" id="GO:0005829">
    <property type="term" value="C:cytosol"/>
    <property type="evidence" value="ECO:0007669"/>
    <property type="project" value="TreeGrafter"/>
</dbReference>
<name>A0A8C4SY55_ERPCA</name>
<dbReference type="EC" id="2.1.1.28" evidence="7"/>
<gene>
    <name evidence="16" type="primary">PNMT</name>
</gene>
<evidence type="ECO:0000313" key="17">
    <source>
        <dbReference type="Proteomes" id="UP000694620"/>
    </source>
</evidence>
<comment type="catalytic activity">
    <reaction evidence="12">
        <text>phenylethanolamine + S-adenosyl-L-methionine = N-methylphenylethanolamine + S-adenosyl-L-homocysteine + H(+)</text>
        <dbReference type="Rhea" id="RHEA:12176"/>
        <dbReference type="ChEBI" id="CHEBI:15378"/>
        <dbReference type="ChEBI" id="CHEBI:57741"/>
        <dbReference type="ChEBI" id="CHEBI:57856"/>
        <dbReference type="ChEBI" id="CHEBI:57946"/>
        <dbReference type="ChEBI" id="CHEBI:59789"/>
        <dbReference type="EC" id="2.1.1.28"/>
    </reaction>
    <physiologicalReaction direction="left-to-right" evidence="12">
        <dbReference type="Rhea" id="RHEA:12177"/>
    </physiologicalReaction>
</comment>
<dbReference type="InterPro" id="IPR029063">
    <property type="entry name" value="SAM-dependent_MTases_sf"/>
</dbReference>
<evidence type="ECO:0000256" key="10">
    <source>
        <dbReference type="ARBA" id="ARBA00048084"/>
    </source>
</evidence>
<accession>A0A8C4SY55</accession>
<feature type="binding site" evidence="14">
    <location>
        <begin position="87"/>
        <end position="88"/>
    </location>
    <ligand>
        <name>S-adenosyl-L-methionine</name>
        <dbReference type="ChEBI" id="CHEBI:59789"/>
    </ligand>
</feature>
<feature type="binding site" evidence="14">
    <location>
        <begin position="166"/>
        <end position="167"/>
    </location>
    <ligand>
        <name>S-adenosyl-L-methionine</name>
        <dbReference type="ChEBI" id="CHEBI:59789"/>
    </ligand>
</feature>
<dbReference type="GO" id="GO:0042423">
    <property type="term" value="P:catecholamine biosynthetic process"/>
    <property type="evidence" value="ECO:0007669"/>
    <property type="project" value="UniProtKB-KW"/>
</dbReference>
<dbReference type="Pfam" id="PF01234">
    <property type="entry name" value="NNMT_PNMT_TEMT"/>
    <property type="match status" value="1"/>
</dbReference>
<keyword evidence="17" id="KW-1185">Reference proteome</keyword>
<dbReference type="GO" id="GO:0004603">
    <property type="term" value="F:phenylethanolamine N-methyltransferase activity"/>
    <property type="evidence" value="ECO:0007669"/>
    <property type="project" value="UniProtKB-EC"/>
</dbReference>
<evidence type="ECO:0000256" key="15">
    <source>
        <dbReference type="SAM" id="MobiDB-lite"/>
    </source>
</evidence>